<dbReference type="EMBL" id="CAGS01000464">
    <property type="protein sequence ID" value="CCF85583.1"/>
    <property type="molecule type" value="Genomic_DNA"/>
</dbReference>
<feature type="region of interest" description="Disordered" evidence="1">
    <location>
        <begin position="1"/>
        <end position="72"/>
    </location>
</feature>
<dbReference type="AlphaFoldDB" id="I4ELM1"/>
<sequence length="182" mass="19982">MPRYATCTGTNGRTSEPPGKSNKPSPSSAKPAGCGWNQSRPAAGPLRLSTFTRPCVRGRKNRETPRNRTDKTARSPFVSFVSALSTRSGIFLEVSAMSEFHSQWLEAQSETPEDRTDKSPDAPTCSECGRRLYLPASQILGRCIRAGCQSEAEFVDSLARLKMHHERTKRAVAARVKELGGR</sequence>
<dbReference type="Proteomes" id="UP000004221">
    <property type="component" value="Unassembled WGS sequence"/>
</dbReference>
<name>I4ELM1_9BACT</name>
<accession>I4ELM1</accession>
<proteinExistence type="predicted"/>
<reference evidence="2 3" key="1">
    <citation type="journal article" date="2012" name="ISME J.">
        <title>Nitrification expanded: discovery, physiology and genomics of a nitrite-oxidizing bacterium from the phylum Chloroflexi.</title>
        <authorList>
            <person name="Sorokin D.Y."/>
            <person name="Lucker S."/>
            <person name="Vejmelkova D."/>
            <person name="Kostrikina N.A."/>
            <person name="Kleerebezem R."/>
            <person name="Rijpstra W.I."/>
            <person name="Damste J.S."/>
            <person name="Le Paslier D."/>
            <person name="Muyzer G."/>
            <person name="Wagner M."/>
            <person name="van Loosdrecht M.C."/>
            <person name="Daims H."/>
        </authorList>
    </citation>
    <scope>NUCLEOTIDE SEQUENCE [LARGE SCALE GENOMIC DNA]</scope>
    <source>
        <strain evidence="3">none</strain>
    </source>
</reference>
<organism evidence="2 3">
    <name type="scientific">Nitrolancea hollandica Lb</name>
    <dbReference type="NCBI Taxonomy" id="1129897"/>
    <lineage>
        <taxon>Bacteria</taxon>
        <taxon>Pseudomonadati</taxon>
        <taxon>Thermomicrobiota</taxon>
        <taxon>Thermomicrobia</taxon>
        <taxon>Sphaerobacterales</taxon>
        <taxon>Sphaerobacterineae</taxon>
        <taxon>Sphaerobacteraceae</taxon>
        <taxon>Nitrolancea</taxon>
    </lineage>
</organism>
<protein>
    <submittedName>
        <fullName evidence="2">Uncharacterized protein</fullName>
    </submittedName>
</protein>
<evidence type="ECO:0000313" key="2">
    <source>
        <dbReference type="EMBL" id="CCF85583.1"/>
    </source>
</evidence>
<comment type="caution">
    <text evidence="2">The sequence shown here is derived from an EMBL/GenBank/DDBJ whole genome shotgun (WGS) entry which is preliminary data.</text>
</comment>
<feature type="compositionally biased region" description="Basic and acidic residues" evidence="1">
    <location>
        <begin position="61"/>
        <end position="72"/>
    </location>
</feature>
<evidence type="ECO:0000256" key="1">
    <source>
        <dbReference type="SAM" id="MobiDB-lite"/>
    </source>
</evidence>
<feature type="compositionally biased region" description="Low complexity" evidence="1">
    <location>
        <begin position="15"/>
        <end position="31"/>
    </location>
</feature>
<evidence type="ECO:0000313" key="3">
    <source>
        <dbReference type="Proteomes" id="UP000004221"/>
    </source>
</evidence>
<keyword evidence="3" id="KW-1185">Reference proteome</keyword>
<gene>
    <name evidence="2" type="ORF">NITHO_5160027</name>
</gene>